<sequence>MSQSTKNPAVEEKRVTISNKHGEKLVGVLHDSGSKEIVAVCHGFQSTKDNTNMKKLAKALVKEGISAFRFDFAGNGDSEGTFGYGNYWREADDLHSVVEYFAGKNRVVSVILGHSKGNWASLPRGNVVLLYASKFHDIKTVVNISGRYTPKNGIKERLGDDFLERIKKEGFIDVKDKKGEVLYRVTEESLMDRINTDMHKACQQIDQDCSVLTIHGSADTIVPAGDASEFAKVIPNHKLHIIEGADHGYRSHQTELASTVLEFVKSRLQQQHDKSSTI</sequence>
<evidence type="ECO:0000313" key="2">
    <source>
        <dbReference type="EMBL" id="CAI0387319.1"/>
    </source>
</evidence>
<dbReference type="InterPro" id="IPR022742">
    <property type="entry name" value="Hydrolase_4"/>
</dbReference>
<dbReference type="PANTHER" id="PTHR42886:SF53">
    <property type="entry name" value="ALPHA_BETA-HYDROLASES SUPERFAMILY PROTEIN"/>
    <property type="match status" value="1"/>
</dbReference>
<proteinExistence type="predicted"/>
<keyword evidence="3" id="KW-1185">Reference proteome</keyword>
<feature type="domain" description="Serine aminopeptidase S33" evidence="1">
    <location>
        <begin position="35"/>
        <end position="248"/>
    </location>
</feature>
<dbReference type="Gene3D" id="3.40.50.1820">
    <property type="entry name" value="alpha/beta hydrolase"/>
    <property type="match status" value="1"/>
</dbReference>
<gene>
    <name evidence="2" type="ORF">LITE_LOCUS5413</name>
</gene>
<dbReference type="Proteomes" id="UP001154282">
    <property type="component" value="Unassembled WGS sequence"/>
</dbReference>
<dbReference type="InterPro" id="IPR029058">
    <property type="entry name" value="AB_hydrolase_fold"/>
</dbReference>
<evidence type="ECO:0000259" key="1">
    <source>
        <dbReference type="Pfam" id="PF12146"/>
    </source>
</evidence>
<accession>A0AAV0HQV1</accession>
<name>A0AAV0HQV1_9ROSI</name>
<dbReference type="GO" id="GO:0005829">
    <property type="term" value="C:cytosol"/>
    <property type="evidence" value="ECO:0007669"/>
    <property type="project" value="TreeGrafter"/>
</dbReference>
<organism evidence="2 3">
    <name type="scientific">Linum tenue</name>
    <dbReference type="NCBI Taxonomy" id="586396"/>
    <lineage>
        <taxon>Eukaryota</taxon>
        <taxon>Viridiplantae</taxon>
        <taxon>Streptophyta</taxon>
        <taxon>Embryophyta</taxon>
        <taxon>Tracheophyta</taxon>
        <taxon>Spermatophyta</taxon>
        <taxon>Magnoliopsida</taxon>
        <taxon>eudicotyledons</taxon>
        <taxon>Gunneridae</taxon>
        <taxon>Pentapetalae</taxon>
        <taxon>rosids</taxon>
        <taxon>fabids</taxon>
        <taxon>Malpighiales</taxon>
        <taxon>Linaceae</taxon>
        <taxon>Linum</taxon>
    </lineage>
</organism>
<protein>
    <recommendedName>
        <fullName evidence="1">Serine aminopeptidase S33 domain-containing protein</fullName>
    </recommendedName>
</protein>
<reference evidence="2" key="1">
    <citation type="submission" date="2022-08" db="EMBL/GenBank/DDBJ databases">
        <authorList>
            <person name="Gutierrez-Valencia J."/>
        </authorList>
    </citation>
    <scope>NUCLEOTIDE SEQUENCE</scope>
</reference>
<dbReference type="Pfam" id="PF12146">
    <property type="entry name" value="Hydrolase_4"/>
    <property type="match status" value="1"/>
</dbReference>
<comment type="caution">
    <text evidence="2">The sequence shown here is derived from an EMBL/GenBank/DDBJ whole genome shotgun (WGS) entry which is preliminary data.</text>
</comment>
<dbReference type="AlphaFoldDB" id="A0AAV0HQV1"/>
<evidence type="ECO:0000313" key="3">
    <source>
        <dbReference type="Proteomes" id="UP001154282"/>
    </source>
</evidence>
<dbReference type="EMBL" id="CAMGYJ010000002">
    <property type="protein sequence ID" value="CAI0387319.1"/>
    <property type="molecule type" value="Genomic_DNA"/>
</dbReference>
<dbReference type="SUPFAM" id="SSF53474">
    <property type="entry name" value="alpha/beta-Hydrolases"/>
    <property type="match status" value="1"/>
</dbReference>
<dbReference type="PANTHER" id="PTHR42886">
    <property type="entry name" value="RE40534P-RELATED"/>
    <property type="match status" value="1"/>
</dbReference>
<dbReference type="FunFam" id="3.40.50.1820:FF:000170">
    <property type="entry name" value="Alpha/beta-Hydrolases superfamily protein"/>
    <property type="match status" value="1"/>
</dbReference>